<dbReference type="Proteomes" id="UP001430172">
    <property type="component" value="Unassembled WGS sequence"/>
</dbReference>
<keyword evidence="2" id="KW-0804">Transcription</keyword>
<sequence>MTPAEDVHPDDDLVLVASGAAVRPEVATHVATCARCTSEVAALRPVVELVRGPAPALETPSPAVWDAVLAELDGAPVPARGSAPDAASPVEDAEPAVVRPLRPAAGGRRVSPWWLGVAAAVGLVVGGAGVAVVGRPAPEPSPSVLARASLDTLDTRQVLGNASAVRLDGHLDLDVDTPRLEAGSGYLEVWLINRDLRRMVSVGVLRPGEGTQRFAIDQTLLDQGYVIVDISREGFDDRPEHSGDSLARGTLAL</sequence>
<dbReference type="Gene3D" id="1.10.10.1320">
    <property type="entry name" value="Anti-sigma factor, zinc-finger domain"/>
    <property type="match status" value="1"/>
</dbReference>
<evidence type="ECO:0000256" key="2">
    <source>
        <dbReference type="ARBA" id="ARBA00023163"/>
    </source>
</evidence>
<comment type="caution">
    <text evidence="4">The sequence shown here is derived from an EMBL/GenBank/DDBJ whole genome shotgun (WGS) entry which is preliminary data.</text>
</comment>
<accession>A0ABS2CT29</accession>
<feature type="transmembrane region" description="Helical" evidence="3">
    <location>
        <begin position="112"/>
        <end position="133"/>
    </location>
</feature>
<dbReference type="RefSeq" id="WP_204132737.1">
    <property type="nucleotide sequence ID" value="NZ_JAFDVD010000023.1"/>
</dbReference>
<dbReference type="InterPro" id="IPR041916">
    <property type="entry name" value="Anti_sigma_zinc_sf"/>
</dbReference>
<evidence type="ECO:0000256" key="1">
    <source>
        <dbReference type="ARBA" id="ARBA00023015"/>
    </source>
</evidence>
<keyword evidence="3" id="KW-0472">Membrane</keyword>
<evidence type="ECO:0000313" key="4">
    <source>
        <dbReference type="EMBL" id="MBM6402264.1"/>
    </source>
</evidence>
<keyword evidence="1" id="KW-0805">Transcription regulation</keyword>
<gene>
    <name evidence="4" type="ORF">JQN70_17850</name>
</gene>
<evidence type="ECO:0000256" key="3">
    <source>
        <dbReference type="SAM" id="Phobius"/>
    </source>
</evidence>
<proteinExistence type="predicted"/>
<keyword evidence="5" id="KW-1185">Reference proteome</keyword>
<protein>
    <submittedName>
        <fullName evidence="4">Anti-sigma factor</fullName>
    </submittedName>
</protein>
<reference evidence="4" key="1">
    <citation type="submission" date="2021-02" db="EMBL/GenBank/DDBJ databases">
        <title>Phycicoccus sp. MQZ13P-5T, whole genome shotgun sequence.</title>
        <authorList>
            <person name="Tuo L."/>
        </authorList>
    </citation>
    <scope>NUCLEOTIDE SEQUENCE</scope>
    <source>
        <strain evidence="4">MQZ13P-5</strain>
    </source>
</reference>
<keyword evidence="3" id="KW-0812">Transmembrane</keyword>
<evidence type="ECO:0000313" key="5">
    <source>
        <dbReference type="Proteomes" id="UP001430172"/>
    </source>
</evidence>
<organism evidence="4 5">
    <name type="scientific">Phycicoccus sonneratiae</name>
    <dbReference type="NCBI Taxonomy" id="2807628"/>
    <lineage>
        <taxon>Bacteria</taxon>
        <taxon>Bacillati</taxon>
        <taxon>Actinomycetota</taxon>
        <taxon>Actinomycetes</taxon>
        <taxon>Micrococcales</taxon>
        <taxon>Intrasporangiaceae</taxon>
        <taxon>Phycicoccus</taxon>
    </lineage>
</organism>
<keyword evidence="3" id="KW-1133">Transmembrane helix</keyword>
<name>A0ABS2CT29_9MICO</name>
<dbReference type="EMBL" id="JAFDVD010000023">
    <property type="protein sequence ID" value="MBM6402264.1"/>
    <property type="molecule type" value="Genomic_DNA"/>
</dbReference>